<evidence type="ECO:0000256" key="1">
    <source>
        <dbReference type="SAM" id="SignalP"/>
    </source>
</evidence>
<dbReference type="RefSeq" id="WP_202335718.1">
    <property type="nucleotide sequence ID" value="NZ_CP068439.1"/>
</dbReference>
<keyword evidence="1" id="KW-0732">Signal</keyword>
<reference evidence="2 3" key="1">
    <citation type="submission" date="2021-01" db="EMBL/GenBank/DDBJ databases">
        <title>Aequorivita sp. strain KX20305, a bacterium isolated from the sediment collected at a cold seep field in South China Sea.</title>
        <authorList>
            <person name="Zhang H."/>
            <person name="Li C."/>
        </authorList>
    </citation>
    <scope>NUCLEOTIDE SEQUENCE [LARGE SCALE GENOMIC DNA]</scope>
    <source>
        <strain evidence="2 3">KX20305</strain>
    </source>
</reference>
<proteinExistence type="predicted"/>
<evidence type="ECO:0000313" key="2">
    <source>
        <dbReference type="EMBL" id="QQX75906.1"/>
    </source>
</evidence>
<dbReference type="EMBL" id="CP068439">
    <property type="protein sequence ID" value="QQX75906.1"/>
    <property type="molecule type" value="Genomic_DNA"/>
</dbReference>
<feature type="signal peptide" evidence="1">
    <location>
        <begin position="1"/>
        <end position="21"/>
    </location>
</feature>
<keyword evidence="3" id="KW-1185">Reference proteome</keyword>
<protein>
    <submittedName>
        <fullName evidence="2">Uncharacterized protein</fullName>
    </submittedName>
</protein>
<name>A0ABX7DP47_9FLAO</name>
<organism evidence="2 3">
    <name type="scientific">Aequorivita iocasae</name>
    <dbReference type="NCBI Taxonomy" id="2803865"/>
    <lineage>
        <taxon>Bacteria</taxon>
        <taxon>Pseudomonadati</taxon>
        <taxon>Bacteroidota</taxon>
        <taxon>Flavobacteriia</taxon>
        <taxon>Flavobacteriales</taxon>
        <taxon>Flavobacteriaceae</taxon>
        <taxon>Aequorivita</taxon>
    </lineage>
</organism>
<gene>
    <name evidence="2" type="ORF">JK629_11260</name>
</gene>
<accession>A0ABX7DP47</accession>
<sequence>MRIIKSIFLFLFIAMASNVLSAQEYQVPQNITLESETDFKNYETEVVNAITWLKNTPINQNPAQRKDVNSFLLQWMTGTPTISIELGDFQTGLTADNSDLLVMYLAGWSKFAIENPTEKENKLLCNLAGVKSVLNLYSKNVGKGIQKNKKLEKLLKMDESELKVYVQKEIK</sequence>
<feature type="chain" id="PRO_5046365944" evidence="1">
    <location>
        <begin position="22"/>
        <end position="171"/>
    </location>
</feature>
<dbReference type="Proteomes" id="UP000629420">
    <property type="component" value="Chromosome"/>
</dbReference>
<evidence type="ECO:0000313" key="3">
    <source>
        <dbReference type="Proteomes" id="UP000629420"/>
    </source>
</evidence>